<organism evidence="2 3">
    <name type="scientific">Pleurodeles waltl</name>
    <name type="common">Iberian ribbed newt</name>
    <dbReference type="NCBI Taxonomy" id="8319"/>
    <lineage>
        <taxon>Eukaryota</taxon>
        <taxon>Metazoa</taxon>
        <taxon>Chordata</taxon>
        <taxon>Craniata</taxon>
        <taxon>Vertebrata</taxon>
        <taxon>Euteleostomi</taxon>
        <taxon>Amphibia</taxon>
        <taxon>Batrachia</taxon>
        <taxon>Caudata</taxon>
        <taxon>Salamandroidea</taxon>
        <taxon>Salamandridae</taxon>
        <taxon>Pleurodelinae</taxon>
        <taxon>Pleurodeles</taxon>
    </lineage>
</organism>
<protein>
    <submittedName>
        <fullName evidence="2">Uncharacterized protein</fullName>
    </submittedName>
</protein>
<evidence type="ECO:0000313" key="2">
    <source>
        <dbReference type="EMBL" id="KAJ1196730.1"/>
    </source>
</evidence>
<name>A0AAV7V5I2_PLEWA</name>
<feature type="region of interest" description="Disordered" evidence="1">
    <location>
        <begin position="44"/>
        <end position="73"/>
    </location>
</feature>
<dbReference type="AlphaFoldDB" id="A0AAV7V5I2"/>
<comment type="caution">
    <text evidence="2">The sequence shown here is derived from an EMBL/GenBank/DDBJ whole genome shotgun (WGS) entry which is preliminary data.</text>
</comment>
<accession>A0AAV7V5I2</accession>
<feature type="compositionally biased region" description="Basic and acidic residues" evidence="1">
    <location>
        <begin position="11"/>
        <end position="20"/>
    </location>
</feature>
<feature type="compositionally biased region" description="Polar residues" evidence="1">
    <location>
        <begin position="1"/>
        <end position="10"/>
    </location>
</feature>
<evidence type="ECO:0000313" key="3">
    <source>
        <dbReference type="Proteomes" id="UP001066276"/>
    </source>
</evidence>
<dbReference type="EMBL" id="JANPWB010000003">
    <property type="protein sequence ID" value="KAJ1196730.1"/>
    <property type="molecule type" value="Genomic_DNA"/>
</dbReference>
<evidence type="ECO:0000256" key="1">
    <source>
        <dbReference type="SAM" id="MobiDB-lite"/>
    </source>
</evidence>
<keyword evidence="3" id="KW-1185">Reference proteome</keyword>
<feature type="compositionally biased region" description="Basic and acidic residues" evidence="1">
    <location>
        <begin position="61"/>
        <end position="73"/>
    </location>
</feature>
<sequence length="73" mass="8138">MWRARSSSQRTPKDTSRVPRDNAPLRNQLLNLLAARKTTLVRCPGTPVERARTTPPGTESSEVKTEEDPKIAP</sequence>
<gene>
    <name evidence="2" type="ORF">NDU88_000595</name>
</gene>
<proteinExistence type="predicted"/>
<reference evidence="2" key="1">
    <citation type="journal article" date="2022" name="bioRxiv">
        <title>Sequencing and chromosome-scale assembly of the giantPleurodeles waltlgenome.</title>
        <authorList>
            <person name="Brown T."/>
            <person name="Elewa A."/>
            <person name="Iarovenko S."/>
            <person name="Subramanian E."/>
            <person name="Araus A.J."/>
            <person name="Petzold A."/>
            <person name="Susuki M."/>
            <person name="Suzuki K.-i.T."/>
            <person name="Hayashi T."/>
            <person name="Toyoda A."/>
            <person name="Oliveira C."/>
            <person name="Osipova E."/>
            <person name="Leigh N.D."/>
            <person name="Simon A."/>
            <person name="Yun M.H."/>
        </authorList>
    </citation>
    <scope>NUCLEOTIDE SEQUENCE</scope>
    <source>
        <strain evidence="2">20211129_DDA</strain>
        <tissue evidence="2">Liver</tissue>
    </source>
</reference>
<dbReference type="Proteomes" id="UP001066276">
    <property type="component" value="Chromosome 2_1"/>
</dbReference>
<feature type="region of interest" description="Disordered" evidence="1">
    <location>
        <begin position="1"/>
        <end position="26"/>
    </location>
</feature>